<reference evidence="1" key="1">
    <citation type="submission" date="2025-08" db="UniProtKB">
        <authorList>
            <consortium name="Ensembl"/>
        </authorList>
    </citation>
    <scope>IDENTIFICATION</scope>
</reference>
<dbReference type="AlphaFoldDB" id="A0A8B9S007"/>
<keyword evidence="2" id="KW-1185">Reference proteome</keyword>
<reference evidence="1" key="2">
    <citation type="submission" date="2025-09" db="UniProtKB">
        <authorList>
            <consortium name="Ensembl"/>
        </authorList>
    </citation>
    <scope>IDENTIFICATION</scope>
</reference>
<dbReference type="Ensembl" id="ENSANIT00000022117.1">
    <property type="protein sequence ID" value="ENSANIP00000021409.1"/>
    <property type="gene ID" value="ENSANIG00000014540.1"/>
</dbReference>
<sequence length="108" mass="12245">MPPAKKGAVKWLSAIPEEYTIPDHKWIHGVRQGLRSASAPAWTKLSRLMGHVPPYPPAVGQKIQGQRLAKKTQTQPKKPNHLHRLFICVPVTMFKELQPCLLNHLIFL</sequence>
<protein>
    <submittedName>
        <fullName evidence="1">Uncharacterized protein</fullName>
    </submittedName>
</protein>
<name>A0A8B9S007_9AVES</name>
<evidence type="ECO:0000313" key="2">
    <source>
        <dbReference type="Proteomes" id="UP000694541"/>
    </source>
</evidence>
<proteinExistence type="predicted"/>
<evidence type="ECO:0000313" key="1">
    <source>
        <dbReference type="Ensembl" id="ENSANIP00000021409.1"/>
    </source>
</evidence>
<organism evidence="1 2">
    <name type="scientific">Accipiter nisus</name>
    <name type="common">Eurasian sparrowhawk</name>
    <dbReference type="NCBI Taxonomy" id="211598"/>
    <lineage>
        <taxon>Eukaryota</taxon>
        <taxon>Metazoa</taxon>
        <taxon>Chordata</taxon>
        <taxon>Craniata</taxon>
        <taxon>Vertebrata</taxon>
        <taxon>Euteleostomi</taxon>
        <taxon>Archelosauria</taxon>
        <taxon>Archosauria</taxon>
        <taxon>Dinosauria</taxon>
        <taxon>Saurischia</taxon>
        <taxon>Theropoda</taxon>
        <taxon>Coelurosauria</taxon>
        <taxon>Aves</taxon>
        <taxon>Neognathae</taxon>
        <taxon>Neoaves</taxon>
        <taxon>Telluraves</taxon>
        <taxon>Accipitrimorphae</taxon>
        <taxon>Accipitriformes</taxon>
        <taxon>Accipitridae</taxon>
        <taxon>Accipitrinae</taxon>
        <taxon>Accipiter</taxon>
    </lineage>
</organism>
<accession>A0A8B9S007</accession>
<dbReference type="Proteomes" id="UP000694541">
    <property type="component" value="Unplaced"/>
</dbReference>